<dbReference type="Proteomes" id="UP001163321">
    <property type="component" value="Chromosome 5"/>
</dbReference>
<gene>
    <name evidence="1" type="ORF">PsorP6_008965</name>
</gene>
<name>A0ACC0W223_9STRA</name>
<keyword evidence="2" id="KW-1185">Reference proteome</keyword>
<protein>
    <submittedName>
        <fullName evidence="1">Uncharacterized protein</fullName>
    </submittedName>
</protein>
<dbReference type="EMBL" id="CM047584">
    <property type="protein sequence ID" value="KAI9912003.1"/>
    <property type="molecule type" value="Genomic_DNA"/>
</dbReference>
<comment type="caution">
    <text evidence="1">The sequence shown here is derived from an EMBL/GenBank/DDBJ whole genome shotgun (WGS) entry which is preliminary data.</text>
</comment>
<organism evidence="1 2">
    <name type="scientific">Peronosclerospora sorghi</name>
    <dbReference type="NCBI Taxonomy" id="230839"/>
    <lineage>
        <taxon>Eukaryota</taxon>
        <taxon>Sar</taxon>
        <taxon>Stramenopiles</taxon>
        <taxon>Oomycota</taxon>
        <taxon>Peronosporomycetes</taxon>
        <taxon>Peronosporales</taxon>
        <taxon>Peronosporaceae</taxon>
        <taxon>Peronosclerospora</taxon>
    </lineage>
</organism>
<evidence type="ECO:0000313" key="1">
    <source>
        <dbReference type="EMBL" id="KAI9912003.1"/>
    </source>
</evidence>
<sequence length="121" mass="14806">MVRALPRRYVDRGRHPTFNVDQLKLSPDVPEIFLSREIARRSPRMFDNEGQRVYVINELLQKRRRSGQRQWLCSWVDLPVEQNSWEFESDIHHVSHWDILIQRYRERKAIKRRSLRGRARN</sequence>
<accession>A0ACC0W223</accession>
<reference evidence="1 2" key="1">
    <citation type="journal article" date="2022" name="bioRxiv">
        <title>The genome of the oomycete Peronosclerospora sorghi, a cosmopolitan pathogen of maize and sorghum, is inflated with dispersed pseudogenes.</title>
        <authorList>
            <person name="Fletcher K."/>
            <person name="Martin F."/>
            <person name="Isakeit T."/>
            <person name="Cavanaugh K."/>
            <person name="Magill C."/>
            <person name="Michelmore R."/>
        </authorList>
    </citation>
    <scope>NUCLEOTIDE SEQUENCE [LARGE SCALE GENOMIC DNA]</scope>
    <source>
        <strain evidence="1">P6</strain>
    </source>
</reference>
<proteinExistence type="predicted"/>
<evidence type="ECO:0000313" key="2">
    <source>
        <dbReference type="Proteomes" id="UP001163321"/>
    </source>
</evidence>